<dbReference type="AlphaFoldDB" id="A0AAV7QZU3"/>
<accession>A0AAV7QZU3</accession>
<gene>
    <name evidence="1" type="ORF">NDU88_012334</name>
</gene>
<evidence type="ECO:0000313" key="2">
    <source>
        <dbReference type="Proteomes" id="UP001066276"/>
    </source>
</evidence>
<proteinExistence type="predicted"/>
<sequence>MPARHLPAVPSLLTPASRSTRIEAPAQCYEERQKAPGWRGASYGGGEVWYLRKGPVLGTVRNLFVTKHSCSTLCGSRGCLGAALPHWLIVRDCGIDLSEQIKELDA</sequence>
<keyword evidence="2" id="KW-1185">Reference proteome</keyword>
<reference evidence="1" key="1">
    <citation type="journal article" date="2022" name="bioRxiv">
        <title>Sequencing and chromosome-scale assembly of the giantPleurodeles waltlgenome.</title>
        <authorList>
            <person name="Brown T."/>
            <person name="Elewa A."/>
            <person name="Iarovenko S."/>
            <person name="Subramanian E."/>
            <person name="Araus A.J."/>
            <person name="Petzold A."/>
            <person name="Susuki M."/>
            <person name="Suzuki K.-i.T."/>
            <person name="Hayashi T."/>
            <person name="Toyoda A."/>
            <person name="Oliveira C."/>
            <person name="Osipova E."/>
            <person name="Leigh N.D."/>
            <person name="Simon A."/>
            <person name="Yun M.H."/>
        </authorList>
    </citation>
    <scope>NUCLEOTIDE SEQUENCE</scope>
    <source>
        <strain evidence="1">20211129_DDA</strain>
        <tissue evidence="1">Liver</tissue>
    </source>
</reference>
<evidence type="ECO:0000313" key="1">
    <source>
        <dbReference type="EMBL" id="KAJ1146052.1"/>
    </source>
</evidence>
<protein>
    <submittedName>
        <fullName evidence="1">Uncharacterized protein</fullName>
    </submittedName>
</protein>
<organism evidence="1 2">
    <name type="scientific">Pleurodeles waltl</name>
    <name type="common">Iberian ribbed newt</name>
    <dbReference type="NCBI Taxonomy" id="8319"/>
    <lineage>
        <taxon>Eukaryota</taxon>
        <taxon>Metazoa</taxon>
        <taxon>Chordata</taxon>
        <taxon>Craniata</taxon>
        <taxon>Vertebrata</taxon>
        <taxon>Euteleostomi</taxon>
        <taxon>Amphibia</taxon>
        <taxon>Batrachia</taxon>
        <taxon>Caudata</taxon>
        <taxon>Salamandroidea</taxon>
        <taxon>Salamandridae</taxon>
        <taxon>Pleurodelinae</taxon>
        <taxon>Pleurodeles</taxon>
    </lineage>
</organism>
<comment type="caution">
    <text evidence="1">The sequence shown here is derived from an EMBL/GenBank/DDBJ whole genome shotgun (WGS) entry which is preliminary data.</text>
</comment>
<dbReference type="EMBL" id="JANPWB010000010">
    <property type="protein sequence ID" value="KAJ1146052.1"/>
    <property type="molecule type" value="Genomic_DNA"/>
</dbReference>
<name>A0AAV7QZU3_PLEWA</name>
<dbReference type="Proteomes" id="UP001066276">
    <property type="component" value="Chromosome 6"/>
</dbReference>